<dbReference type="EMBL" id="CAJJDN010000027">
    <property type="protein sequence ID" value="CAD8070497.1"/>
    <property type="molecule type" value="Genomic_DNA"/>
</dbReference>
<dbReference type="Proteomes" id="UP000692954">
    <property type="component" value="Unassembled WGS sequence"/>
</dbReference>
<proteinExistence type="predicted"/>
<sequence>MELEQQHFVDLQRFLEAILTLILKLAKILNCFLIQLYDQIQNFGTLIIGKVKEWSQIQSSGYFQTLS</sequence>
<comment type="caution">
    <text evidence="1">The sequence shown here is derived from an EMBL/GenBank/DDBJ whole genome shotgun (WGS) entry which is preliminary data.</text>
</comment>
<accession>A0A8S1LS66</accession>
<keyword evidence="2" id="KW-1185">Reference proteome</keyword>
<gene>
    <name evidence="1" type="ORF">PSON_ATCC_30995.1.T0270010</name>
</gene>
<protein>
    <submittedName>
        <fullName evidence="1">Uncharacterized protein</fullName>
    </submittedName>
</protein>
<evidence type="ECO:0000313" key="2">
    <source>
        <dbReference type="Proteomes" id="UP000692954"/>
    </source>
</evidence>
<evidence type="ECO:0000313" key="1">
    <source>
        <dbReference type="EMBL" id="CAD8070497.1"/>
    </source>
</evidence>
<name>A0A8S1LS66_9CILI</name>
<dbReference type="AlphaFoldDB" id="A0A8S1LS66"/>
<organism evidence="1 2">
    <name type="scientific">Paramecium sonneborni</name>
    <dbReference type="NCBI Taxonomy" id="65129"/>
    <lineage>
        <taxon>Eukaryota</taxon>
        <taxon>Sar</taxon>
        <taxon>Alveolata</taxon>
        <taxon>Ciliophora</taxon>
        <taxon>Intramacronucleata</taxon>
        <taxon>Oligohymenophorea</taxon>
        <taxon>Peniculida</taxon>
        <taxon>Parameciidae</taxon>
        <taxon>Paramecium</taxon>
    </lineage>
</organism>
<reference evidence="1" key="1">
    <citation type="submission" date="2021-01" db="EMBL/GenBank/DDBJ databases">
        <authorList>
            <consortium name="Genoscope - CEA"/>
            <person name="William W."/>
        </authorList>
    </citation>
    <scope>NUCLEOTIDE SEQUENCE</scope>
</reference>